<dbReference type="EMBL" id="KZ302511">
    <property type="protein sequence ID" value="PFH45185.1"/>
    <property type="molecule type" value="Genomic_DNA"/>
</dbReference>
<protein>
    <submittedName>
        <fullName evidence="1">Uncharacterized protein</fullName>
    </submittedName>
</protein>
<sequence>MRNTPIHQTPVELLVAIFQILIDENTGTQSRPIPFMLCEVCRQWQAVLLSTPLLWARLQLTDDFPPYMPVKFIAKYICLMLNRSRSYPLVITYGCAMEYILDEQIREILLQHIHRWQVFENLDGCLEDGAPPLHAPRLRYLTASTPTFQFPFDSCPSLTHLTWHGTSLAGNLVIPWNQLVDLKMARVITSDVIKFLMLCPQLITAEFVIHHPNRFYNDNPPEPQYLTPPITHYNLHTLVILDWGWCEDTEIFFGSFVFPALSTLSYDGHVEFTSIQDTLRRSRCTLQAVELRFPLLSRHDNPLDILQTKCFSSLTCLILYPWFSLSKPHTLTEEFVKVATIYPSSMSTETPYLCPKLEELIISQSVCPVDGLFGQMIRSRFELGCLKLFKYNCHCYGPSFHGHMDMVIFEELQEQGHNIVIQHHQRKTVGQQLSTL</sequence>
<evidence type="ECO:0000313" key="1">
    <source>
        <dbReference type="EMBL" id="PFH45185.1"/>
    </source>
</evidence>
<keyword evidence="2" id="KW-1185">Reference proteome</keyword>
<dbReference type="STRING" id="703135.A0A2A9N642"/>
<evidence type="ECO:0000313" key="2">
    <source>
        <dbReference type="Proteomes" id="UP000242287"/>
    </source>
</evidence>
<reference evidence="1 2" key="1">
    <citation type="submission" date="2014-02" db="EMBL/GenBank/DDBJ databases">
        <title>Transposable element dynamics among asymbiotic and ectomycorrhizal Amanita fungi.</title>
        <authorList>
            <consortium name="DOE Joint Genome Institute"/>
            <person name="Hess J."/>
            <person name="Skrede I."/>
            <person name="Wolfe B."/>
            <person name="LaButti K."/>
            <person name="Ohm R.A."/>
            <person name="Grigoriev I.V."/>
            <person name="Pringle A."/>
        </authorList>
    </citation>
    <scope>NUCLEOTIDE SEQUENCE [LARGE SCALE GENOMIC DNA]</scope>
    <source>
        <strain evidence="1 2">SKay4041</strain>
    </source>
</reference>
<organism evidence="1 2">
    <name type="scientific">Amanita thiersii Skay4041</name>
    <dbReference type="NCBI Taxonomy" id="703135"/>
    <lineage>
        <taxon>Eukaryota</taxon>
        <taxon>Fungi</taxon>
        <taxon>Dikarya</taxon>
        <taxon>Basidiomycota</taxon>
        <taxon>Agaricomycotina</taxon>
        <taxon>Agaricomycetes</taxon>
        <taxon>Agaricomycetidae</taxon>
        <taxon>Agaricales</taxon>
        <taxon>Pluteineae</taxon>
        <taxon>Amanitaceae</taxon>
        <taxon>Amanita</taxon>
    </lineage>
</organism>
<dbReference type="Proteomes" id="UP000242287">
    <property type="component" value="Unassembled WGS sequence"/>
</dbReference>
<dbReference type="AlphaFoldDB" id="A0A2A9N642"/>
<gene>
    <name evidence="1" type="ORF">AMATHDRAFT_9824</name>
</gene>
<dbReference type="OrthoDB" id="2269034at2759"/>
<name>A0A2A9N642_9AGAR</name>
<accession>A0A2A9N642</accession>
<proteinExistence type="predicted"/>